<comment type="caution">
    <text evidence="1">The sequence shown here is derived from an EMBL/GenBank/DDBJ whole genome shotgun (WGS) entry which is preliminary data.</text>
</comment>
<sequence length="68" mass="7484">MSTPHWEGWRGYYINQNDVTGWVDLGTYYNTSGSLDSGFFVTMSNHDDLGVSGWQIAGAALSFTCVQA</sequence>
<dbReference type="EMBL" id="BIFT01000002">
    <property type="protein sequence ID" value="GCE29204.1"/>
    <property type="molecule type" value="Genomic_DNA"/>
</dbReference>
<protein>
    <submittedName>
        <fullName evidence="1">Uncharacterized protein</fullName>
    </submittedName>
</protein>
<accession>A0A402BD00</accession>
<dbReference type="AlphaFoldDB" id="A0A402BD00"/>
<name>A0A402BD00_9CHLR</name>
<keyword evidence="2" id="KW-1185">Reference proteome</keyword>
<evidence type="ECO:0000313" key="1">
    <source>
        <dbReference type="EMBL" id="GCE29204.1"/>
    </source>
</evidence>
<reference evidence="2" key="1">
    <citation type="submission" date="2018-12" db="EMBL/GenBank/DDBJ databases">
        <title>Tengunoibacter tsumagoiensis gen. nov., sp. nov., Dictyobacter kobayashii sp. nov., D. alpinus sp. nov., and D. joshuensis sp. nov. and description of Dictyobacteraceae fam. nov. within the order Ktedonobacterales isolated from Tengu-no-mugimeshi.</title>
        <authorList>
            <person name="Wang C.M."/>
            <person name="Zheng Y."/>
            <person name="Sakai Y."/>
            <person name="Toyoda A."/>
            <person name="Minakuchi Y."/>
            <person name="Abe K."/>
            <person name="Yokota A."/>
            <person name="Yabe S."/>
        </authorList>
    </citation>
    <scope>NUCLEOTIDE SEQUENCE [LARGE SCALE GENOMIC DNA]</scope>
    <source>
        <strain evidence="2">Uno16</strain>
    </source>
</reference>
<evidence type="ECO:0000313" key="2">
    <source>
        <dbReference type="Proteomes" id="UP000287171"/>
    </source>
</evidence>
<proteinExistence type="predicted"/>
<dbReference type="Proteomes" id="UP000287171">
    <property type="component" value="Unassembled WGS sequence"/>
</dbReference>
<gene>
    <name evidence="1" type="ORF">KDA_46880</name>
</gene>
<organism evidence="1 2">
    <name type="scientific">Dictyobacter alpinus</name>
    <dbReference type="NCBI Taxonomy" id="2014873"/>
    <lineage>
        <taxon>Bacteria</taxon>
        <taxon>Bacillati</taxon>
        <taxon>Chloroflexota</taxon>
        <taxon>Ktedonobacteria</taxon>
        <taxon>Ktedonobacterales</taxon>
        <taxon>Dictyobacteraceae</taxon>
        <taxon>Dictyobacter</taxon>
    </lineage>
</organism>